<dbReference type="PANTHER" id="PTHR45962">
    <property type="entry name" value="N-FATTY-ACYL-AMINO ACID SYNTHASE/HYDROLASE PM20D1"/>
    <property type="match status" value="1"/>
</dbReference>
<dbReference type="Gene3D" id="1.10.150.900">
    <property type="match status" value="1"/>
</dbReference>
<dbReference type="GO" id="GO:1990845">
    <property type="term" value="P:adaptive thermogenesis"/>
    <property type="evidence" value="ECO:0007669"/>
    <property type="project" value="UniProtKB-ARBA"/>
</dbReference>
<dbReference type="GO" id="GO:0043604">
    <property type="term" value="P:amide biosynthetic process"/>
    <property type="evidence" value="ECO:0007669"/>
    <property type="project" value="UniProtKB-ARBA"/>
</dbReference>
<dbReference type="Gene3D" id="3.40.630.10">
    <property type="entry name" value="Zn peptidases"/>
    <property type="match status" value="1"/>
</dbReference>
<feature type="active site" evidence="6">
    <location>
        <position position="187"/>
    </location>
</feature>
<keyword evidence="3 7" id="KW-0479">Metal-binding</keyword>
<feature type="active site" description="Proton acceptor" evidence="6">
    <location>
        <position position="255"/>
    </location>
</feature>
<comment type="caution">
    <text evidence="10">The sequence shown here is derived from an EMBL/GenBank/DDBJ whole genome shotgun (WGS) entry which is preliminary data.</text>
</comment>
<dbReference type="InterPro" id="IPR002933">
    <property type="entry name" value="Peptidase_M20"/>
</dbReference>
<dbReference type="GO" id="GO:0043605">
    <property type="term" value="P:amide catabolic process"/>
    <property type="evidence" value="ECO:0007669"/>
    <property type="project" value="UniProtKB-ARBA"/>
</dbReference>
<feature type="compositionally biased region" description="Basic and acidic residues" evidence="8">
    <location>
        <begin position="1"/>
        <end position="11"/>
    </location>
</feature>
<dbReference type="InterPro" id="IPR036264">
    <property type="entry name" value="Bact_exopeptidase_dim_dom"/>
</dbReference>
<dbReference type="GO" id="GO:0006629">
    <property type="term" value="P:lipid metabolic process"/>
    <property type="evidence" value="ECO:0007669"/>
    <property type="project" value="UniProtKB-ARBA"/>
</dbReference>
<dbReference type="Gene3D" id="3.30.70.360">
    <property type="match status" value="1"/>
</dbReference>
<evidence type="ECO:0000256" key="8">
    <source>
        <dbReference type="SAM" id="MobiDB-lite"/>
    </source>
</evidence>
<dbReference type="GO" id="GO:0005576">
    <property type="term" value="C:extracellular region"/>
    <property type="evidence" value="ECO:0007669"/>
    <property type="project" value="UniProtKB-ARBA"/>
</dbReference>
<evidence type="ECO:0000256" key="2">
    <source>
        <dbReference type="ARBA" id="ARBA00022670"/>
    </source>
</evidence>
<keyword evidence="2" id="KW-0645">Protease</keyword>
<evidence type="ECO:0000256" key="1">
    <source>
        <dbReference type="ARBA" id="ARBA00006247"/>
    </source>
</evidence>
<feature type="binding site" evidence="7">
    <location>
        <position position="547"/>
    </location>
    <ligand>
        <name>Zn(2+)</name>
        <dbReference type="ChEBI" id="CHEBI:29105"/>
        <label>1</label>
    </ligand>
</feature>
<evidence type="ECO:0000256" key="4">
    <source>
        <dbReference type="ARBA" id="ARBA00022801"/>
    </source>
</evidence>
<dbReference type="PIRSF" id="PIRSF037217">
    <property type="entry name" value="Carboxypeptidase_S"/>
    <property type="match status" value="1"/>
</dbReference>
<evidence type="ECO:0000259" key="9">
    <source>
        <dbReference type="Pfam" id="PF07687"/>
    </source>
</evidence>
<comment type="similarity">
    <text evidence="1">Belongs to the peptidase M20A family.</text>
</comment>
<feature type="binding site" evidence="7">
    <location>
        <position position="185"/>
    </location>
    <ligand>
        <name>Zn(2+)</name>
        <dbReference type="ChEBI" id="CHEBI:29105"/>
        <label>2</label>
    </ligand>
</feature>
<dbReference type="EMBL" id="RSCE01000004">
    <property type="protein sequence ID" value="RSH83137.1"/>
    <property type="molecule type" value="Genomic_DNA"/>
</dbReference>
<dbReference type="FunFam" id="1.10.150.900:FF:000003">
    <property type="entry name" value="N-fatty-acyl-amino acid synthase/hydrolase PM20D1"/>
    <property type="match status" value="1"/>
</dbReference>
<organism evidence="10 11">
    <name type="scientific">Apiotrichum porosum</name>
    <dbReference type="NCBI Taxonomy" id="105984"/>
    <lineage>
        <taxon>Eukaryota</taxon>
        <taxon>Fungi</taxon>
        <taxon>Dikarya</taxon>
        <taxon>Basidiomycota</taxon>
        <taxon>Agaricomycotina</taxon>
        <taxon>Tremellomycetes</taxon>
        <taxon>Trichosporonales</taxon>
        <taxon>Trichosporonaceae</taxon>
        <taxon>Apiotrichum</taxon>
    </lineage>
</organism>
<reference evidence="10 11" key="1">
    <citation type="submission" date="2018-11" db="EMBL/GenBank/DDBJ databases">
        <title>Genome sequence of Apiotrichum porosum DSM 27194.</title>
        <authorList>
            <person name="Aliyu H."/>
            <person name="Gorte O."/>
            <person name="Ochsenreither K."/>
        </authorList>
    </citation>
    <scope>NUCLEOTIDE SEQUENCE [LARGE SCALE GENOMIC DNA]</scope>
    <source>
        <strain evidence="10 11">DSM 27194</strain>
    </source>
</reference>
<keyword evidence="5 7" id="KW-0862">Zinc</keyword>
<dbReference type="Proteomes" id="UP000279236">
    <property type="component" value="Unassembled WGS sequence"/>
</dbReference>
<dbReference type="STRING" id="105984.A0A427XWF3"/>
<protein>
    <recommendedName>
        <fullName evidence="9">Peptidase M20 dimerisation domain-containing protein</fullName>
    </recommendedName>
</protein>
<dbReference type="OrthoDB" id="3064516at2759"/>
<dbReference type="Pfam" id="PF01546">
    <property type="entry name" value="Peptidase_M20"/>
    <property type="match status" value="1"/>
</dbReference>
<dbReference type="AlphaFoldDB" id="A0A427XWF3"/>
<dbReference type="SUPFAM" id="SSF53187">
    <property type="entry name" value="Zn-dependent exopeptidases"/>
    <property type="match status" value="1"/>
</dbReference>
<dbReference type="InterPro" id="IPR011650">
    <property type="entry name" value="Peptidase_M20_dimer"/>
</dbReference>
<dbReference type="GO" id="GO:0051603">
    <property type="term" value="P:proteolysis involved in protein catabolic process"/>
    <property type="evidence" value="ECO:0007669"/>
    <property type="project" value="TreeGrafter"/>
</dbReference>
<dbReference type="GO" id="GO:0000328">
    <property type="term" value="C:fungal-type vacuole lumen"/>
    <property type="evidence" value="ECO:0007669"/>
    <property type="project" value="TreeGrafter"/>
</dbReference>
<accession>A0A427XWF3</accession>
<dbReference type="RefSeq" id="XP_028477089.1">
    <property type="nucleotide sequence ID" value="XM_028622197.1"/>
</dbReference>
<sequence>MSAQQPKEKSSLDPAPAPPSIHASSTGTGNPPPPDMRKILLAAVIGIVALWAGLKWSSGQSASGSSHECKHGHALTDSAIVRCPVQPDVRNVGGDWNPAASETDRDMAYARLAEAVQIPTESFDDMPMDPTDSRWDIFTTFETYLRQTFPLFHKHLELEHVNTHGLLFTWKGKNSSLKPVIFMAHQDVVPINPTTLDQWTYPPFSAHLDSEGWVWGRGTTDMKSTLIAQLSATEKLLSESFKPERTILYSFGFDEEITGPRGAGHLSQHILKRYGRDGASLILDEGFTGVDKDFGQTFARVGLAEKGLMTVRISISMPGGHASRPPPHTAIGIAGMMFTAMEQNPGPLYLEATNPLIRYLECAAAYGEMDKDTVGLVRCPQCWPQLAGELAAEDVALEAFLRTTHAITVVNGGIKLNALPEHVTSLTNYRIGFFETSQDVLDRLIGAISPIAKAMNMTLDLFGSHANVAQNVIRVETEYPPTEPAPLTPDSGPVWDLMGGTIKHVFPGAVVVPSAMTAFTDTQYYWDLSRHIYRFAPAPMTQLLNFHTVNERIHINAHFSTIRFFYKLINNLQGWQD</sequence>
<dbReference type="FunFam" id="3.40.630.10:FF:000027">
    <property type="entry name" value="N-fatty-acyl-amino acid synthase/hydrolase PM20D1"/>
    <property type="match status" value="1"/>
</dbReference>
<gene>
    <name evidence="10" type="ORF">EHS24_006795</name>
</gene>
<evidence type="ECO:0000313" key="11">
    <source>
        <dbReference type="Proteomes" id="UP000279236"/>
    </source>
</evidence>
<dbReference type="GO" id="GO:0004181">
    <property type="term" value="F:metallocarboxypeptidase activity"/>
    <property type="evidence" value="ECO:0007669"/>
    <property type="project" value="InterPro"/>
</dbReference>
<proteinExistence type="inferred from homology"/>
<dbReference type="SUPFAM" id="SSF55031">
    <property type="entry name" value="Bacterial exopeptidase dimerisation domain"/>
    <property type="match status" value="1"/>
</dbReference>
<feature type="binding site" evidence="7">
    <location>
        <position position="221"/>
    </location>
    <ligand>
        <name>Zn(2+)</name>
        <dbReference type="ChEBI" id="CHEBI:29105"/>
        <label>1</label>
    </ligand>
</feature>
<dbReference type="GO" id="GO:0006520">
    <property type="term" value="P:amino acid metabolic process"/>
    <property type="evidence" value="ECO:0007669"/>
    <property type="project" value="UniProtKB-ARBA"/>
</dbReference>
<dbReference type="CDD" id="cd05674">
    <property type="entry name" value="M20_yscS"/>
    <property type="match status" value="1"/>
</dbReference>
<keyword evidence="11" id="KW-1185">Reference proteome</keyword>
<feature type="binding site" evidence="7">
    <location>
        <position position="284"/>
    </location>
    <ligand>
        <name>Zn(2+)</name>
        <dbReference type="ChEBI" id="CHEBI:29105"/>
        <label>2</label>
    </ligand>
</feature>
<feature type="region of interest" description="Disordered" evidence="8">
    <location>
        <begin position="1"/>
        <end position="35"/>
    </location>
</feature>
<evidence type="ECO:0000256" key="7">
    <source>
        <dbReference type="PIRSR" id="PIRSR037217-2"/>
    </source>
</evidence>
<dbReference type="GeneID" id="39591338"/>
<feature type="binding site" evidence="7">
    <location>
        <position position="256"/>
    </location>
    <ligand>
        <name>Zn(2+)</name>
        <dbReference type="ChEBI" id="CHEBI:29105"/>
        <label>1</label>
    </ligand>
</feature>
<evidence type="ECO:0000256" key="6">
    <source>
        <dbReference type="PIRSR" id="PIRSR037217-1"/>
    </source>
</evidence>
<feature type="domain" description="Peptidase M20 dimerisation" evidence="9">
    <location>
        <begin position="304"/>
        <end position="453"/>
    </location>
</feature>
<evidence type="ECO:0000256" key="5">
    <source>
        <dbReference type="ARBA" id="ARBA00022833"/>
    </source>
</evidence>
<dbReference type="PANTHER" id="PTHR45962:SF1">
    <property type="entry name" value="N-FATTY-ACYL-AMINO ACID SYNTHASE_HYDROLASE PM20D1"/>
    <property type="match status" value="1"/>
</dbReference>
<dbReference type="InterPro" id="IPR047177">
    <property type="entry name" value="Pept_M20A"/>
</dbReference>
<feature type="binding site" evidence="7">
    <location>
        <position position="221"/>
    </location>
    <ligand>
        <name>Zn(2+)</name>
        <dbReference type="ChEBI" id="CHEBI:29105"/>
        <label>2</label>
    </ligand>
</feature>
<name>A0A427XWF3_9TREE</name>
<evidence type="ECO:0000313" key="10">
    <source>
        <dbReference type="EMBL" id="RSH83137.1"/>
    </source>
</evidence>
<dbReference type="GO" id="GO:0016810">
    <property type="term" value="F:hydrolase activity, acting on carbon-nitrogen (but not peptide) bonds"/>
    <property type="evidence" value="ECO:0007669"/>
    <property type="project" value="UniProtKB-ARBA"/>
</dbReference>
<keyword evidence="4" id="KW-0378">Hydrolase</keyword>
<dbReference type="GO" id="GO:0046872">
    <property type="term" value="F:metal ion binding"/>
    <property type="evidence" value="ECO:0007669"/>
    <property type="project" value="UniProtKB-KW"/>
</dbReference>
<evidence type="ECO:0000256" key="3">
    <source>
        <dbReference type="ARBA" id="ARBA00022723"/>
    </source>
</evidence>
<dbReference type="InterPro" id="IPR017141">
    <property type="entry name" value="Pept_M20_carboxypep"/>
</dbReference>
<dbReference type="Pfam" id="PF07687">
    <property type="entry name" value="M20_dimer"/>
    <property type="match status" value="1"/>
</dbReference>